<evidence type="ECO:0000259" key="1">
    <source>
        <dbReference type="SMART" id="SM00579"/>
    </source>
</evidence>
<dbReference type="Pfam" id="PF08387">
    <property type="entry name" value="FBD"/>
    <property type="match status" value="1"/>
</dbReference>
<dbReference type="Proteomes" id="UP000008694">
    <property type="component" value="Unassembled WGS sequence"/>
</dbReference>
<organism evidence="3">
    <name type="scientific">Arabidopsis lyrata subsp. lyrata</name>
    <name type="common">Lyre-leaved rock-cress</name>
    <dbReference type="NCBI Taxonomy" id="81972"/>
    <lineage>
        <taxon>Eukaryota</taxon>
        <taxon>Viridiplantae</taxon>
        <taxon>Streptophyta</taxon>
        <taxon>Embryophyta</taxon>
        <taxon>Tracheophyta</taxon>
        <taxon>Spermatophyta</taxon>
        <taxon>Magnoliopsida</taxon>
        <taxon>eudicotyledons</taxon>
        <taxon>Gunneridae</taxon>
        <taxon>Pentapetalae</taxon>
        <taxon>rosids</taxon>
        <taxon>malvids</taxon>
        <taxon>Brassicales</taxon>
        <taxon>Brassicaceae</taxon>
        <taxon>Camelineae</taxon>
        <taxon>Arabidopsis</taxon>
    </lineage>
</organism>
<evidence type="ECO:0000313" key="3">
    <source>
        <dbReference type="Proteomes" id="UP000008694"/>
    </source>
</evidence>
<dbReference type="InterPro" id="IPR006566">
    <property type="entry name" value="FBD"/>
</dbReference>
<name>D7L9Q5_ARALL</name>
<keyword evidence="3" id="KW-1185">Reference proteome</keyword>
<sequence>MDDGYGRSLVIDSPGLKYLRIIDHPLGNNISIQNMPCLLSAVVFRTHVKDKFLTSLSSVTCLNLANIKVACCSTINFSRLRKFQLYPSSSEHCWMETLVLLLHSAPKLKALIINTAFDGRHGEVPLSWNQPSSVPGCLLSRLDNFEWIDFGGSREEKQFVAYILENSKCLKTVGISLKYSKNNEEKKKIMEDLESMYRVSASSQLLLRS</sequence>
<dbReference type="SUPFAM" id="SSF52047">
    <property type="entry name" value="RNI-like"/>
    <property type="match status" value="1"/>
</dbReference>
<dbReference type="PANTHER" id="PTHR31900:SF34">
    <property type="entry name" value="EMB|CAB62440.1-RELATED"/>
    <property type="match status" value="1"/>
</dbReference>
<proteinExistence type="predicted"/>
<dbReference type="SMART" id="SM00579">
    <property type="entry name" value="FBD"/>
    <property type="match status" value="1"/>
</dbReference>
<evidence type="ECO:0000313" key="2">
    <source>
        <dbReference type="EMBL" id="EFH58953.1"/>
    </source>
</evidence>
<dbReference type="EMBL" id="GL348715">
    <property type="protein sequence ID" value="EFH58953.1"/>
    <property type="molecule type" value="Genomic_DNA"/>
</dbReference>
<gene>
    <name evidence="2" type="ORF">ARALYDRAFT_671891</name>
</gene>
<reference evidence="3" key="1">
    <citation type="journal article" date="2011" name="Nat. Genet.">
        <title>The Arabidopsis lyrata genome sequence and the basis of rapid genome size change.</title>
        <authorList>
            <person name="Hu T.T."/>
            <person name="Pattyn P."/>
            <person name="Bakker E.G."/>
            <person name="Cao J."/>
            <person name="Cheng J.-F."/>
            <person name="Clark R.M."/>
            <person name="Fahlgren N."/>
            <person name="Fawcett J.A."/>
            <person name="Grimwood J."/>
            <person name="Gundlach H."/>
            <person name="Haberer G."/>
            <person name="Hollister J.D."/>
            <person name="Ossowski S."/>
            <person name="Ottilar R.P."/>
            <person name="Salamov A.A."/>
            <person name="Schneeberger K."/>
            <person name="Spannagl M."/>
            <person name="Wang X."/>
            <person name="Yang L."/>
            <person name="Nasrallah M.E."/>
            <person name="Bergelson J."/>
            <person name="Carrington J.C."/>
            <person name="Gaut B.S."/>
            <person name="Schmutz J."/>
            <person name="Mayer K.F.X."/>
            <person name="Van de Peer Y."/>
            <person name="Grigoriev I.V."/>
            <person name="Nordborg M."/>
            <person name="Weigel D."/>
            <person name="Guo Y.-L."/>
        </authorList>
    </citation>
    <scope>NUCLEOTIDE SEQUENCE [LARGE SCALE GENOMIC DNA]</scope>
    <source>
        <strain evidence="3">cv. MN47</strain>
    </source>
</reference>
<dbReference type="InterPro" id="IPR050232">
    <property type="entry name" value="FBL13/AtMIF1-like"/>
</dbReference>
<dbReference type="HOGENOM" id="CLU_010721_11_0_1"/>
<dbReference type="PANTHER" id="PTHR31900">
    <property type="entry name" value="F-BOX/RNI SUPERFAMILY PROTEIN-RELATED"/>
    <property type="match status" value="1"/>
</dbReference>
<feature type="domain" description="FBD" evidence="1">
    <location>
        <begin position="136"/>
        <end position="208"/>
    </location>
</feature>
<accession>D7L9Q5</accession>
<dbReference type="AlphaFoldDB" id="D7L9Q5"/>
<protein>
    <submittedName>
        <fullName evidence="2">Predicted protein</fullName>
    </submittedName>
</protein>
<dbReference type="Gramene" id="Al_scaffold_0003_1088">
    <property type="protein sequence ID" value="Al_scaffold_0003_1088"/>
    <property type="gene ID" value="Al_scaffold_0003_1088"/>
</dbReference>